<protein>
    <submittedName>
        <fullName evidence="1">Uncharacterized protein</fullName>
    </submittedName>
</protein>
<proteinExistence type="predicted"/>
<organism evidence="1">
    <name type="scientific">Synechococcus sp. SB0676_bin_10</name>
    <dbReference type="NCBI Taxonomy" id="2604869"/>
    <lineage>
        <taxon>Bacteria</taxon>
        <taxon>Bacillati</taxon>
        <taxon>Cyanobacteriota</taxon>
        <taxon>Cyanophyceae</taxon>
        <taxon>Synechococcales</taxon>
        <taxon>Synechococcaceae</taxon>
        <taxon>Synechococcus</taxon>
    </lineage>
</organism>
<comment type="caution">
    <text evidence="1">The sequence shown here is derived from an EMBL/GenBank/DDBJ whole genome shotgun (WGS) entry which is preliminary data.</text>
</comment>
<dbReference type="AlphaFoldDB" id="A0A6B1F9H4"/>
<sequence>MESFEKQPADLDLFNHRQLVLLIHGMKHPGFRYSICSHQTSHKVSYQTACTDLLTLGDHGQLECRKQGR</sequence>
<accession>A0A6B1F9H4</accession>
<evidence type="ECO:0000313" key="1">
    <source>
        <dbReference type="EMBL" id="MYG37583.1"/>
    </source>
</evidence>
<reference evidence="1" key="1">
    <citation type="submission" date="2019-09" db="EMBL/GenBank/DDBJ databases">
        <title>Characterisation of the sponge microbiome using genome-centric metagenomics.</title>
        <authorList>
            <person name="Engelberts J.P."/>
            <person name="Robbins S.J."/>
            <person name="De Goeij J.M."/>
            <person name="Aranda M."/>
            <person name="Bell S.C."/>
            <person name="Webster N.S."/>
        </authorList>
    </citation>
    <scope>NUCLEOTIDE SEQUENCE</scope>
    <source>
        <strain evidence="1">SB0676_bin_10</strain>
    </source>
</reference>
<dbReference type="EMBL" id="VYDO01000035">
    <property type="protein sequence ID" value="MYG37583.1"/>
    <property type="molecule type" value="Genomic_DNA"/>
</dbReference>
<gene>
    <name evidence="1" type="ORF">F4162_00835</name>
</gene>
<name>A0A6B1F9H4_9SYNE</name>